<dbReference type="Proteomes" id="UP000324705">
    <property type="component" value="Chromosome 1A"/>
</dbReference>
<sequence>MEVEVELEVEVEVSGRGEGGGGGRRRRRRWRWRAEAKVEDDRSGIQILNEGYSGQLSRFHLVGTEAPTTYISERREYMPYHETRYPLGLPHPIYNKQLLMLYHKHTLMLPTQVGKI</sequence>
<organism evidence="1 2">
    <name type="scientific">Triticum turgidum subsp. durum</name>
    <name type="common">Durum wheat</name>
    <name type="synonym">Triticum durum</name>
    <dbReference type="NCBI Taxonomy" id="4567"/>
    <lineage>
        <taxon>Eukaryota</taxon>
        <taxon>Viridiplantae</taxon>
        <taxon>Streptophyta</taxon>
        <taxon>Embryophyta</taxon>
        <taxon>Tracheophyta</taxon>
        <taxon>Spermatophyta</taxon>
        <taxon>Magnoliopsida</taxon>
        <taxon>Liliopsida</taxon>
        <taxon>Poales</taxon>
        <taxon>Poaceae</taxon>
        <taxon>BOP clade</taxon>
        <taxon>Pooideae</taxon>
        <taxon>Triticodae</taxon>
        <taxon>Triticeae</taxon>
        <taxon>Triticinae</taxon>
        <taxon>Triticum</taxon>
    </lineage>
</organism>
<proteinExistence type="predicted"/>
<protein>
    <submittedName>
        <fullName evidence="1">Uncharacterized protein</fullName>
    </submittedName>
</protein>
<keyword evidence="2" id="KW-1185">Reference proteome</keyword>
<dbReference type="EMBL" id="LT934111">
    <property type="protein sequence ID" value="VAH09714.1"/>
    <property type="molecule type" value="Genomic_DNA"/>
</dbReference>
<evidence type="ECO:0000313" key="1">
    <source>
        <dbReference type="EMBL" id="VAH09714.1"/>
    </source>
</evidence>
<evidence type="ECO:0000313" key="2">
    <source>
        <dbReference type="Proteomes" id="UP000324705"/>
    </source>
</evidence>
<gene>
    <name evidence="1" type="ORF">TRITD_1Av1G202310</name>
</gene>
<dbReference type="Gramene" id="TRITD1Av1G202310.1">
    <property type="protein sequence ID" value="TRITD1Av1G202310.1"/>
    <property type="gene ID" value="TRITD1Av1G202310"/>
</dbReference>
<reference evidence="1 2" key="1">
    <citation type="submission" date="2017-09" db="EMBL/GenBank/DDBJ databases">
        <authorList>
            <consortium name="International Durum Wheat Genome Sequencing Consortium (IDWGSC)"/>
            <person name="Milanesi L."/>
        </authorList>
    </citation>
    <scope>NUCLEOTIDE SEQUENCE [LARGE SCALE GENOMIC DNA]</scope>
    <source>
        <strain evidence="2">cv. Svevo</strain>
    </source>
</reference>
<dbReference type="AlphaFoldDB" id="A0A9R0V275"/>
<accession>A0A9R0V275</accession>
<name>A0A9R0V275_TRITD</name>